<accession>A0A179VG08</accession>
<evidence type="ECO:0000256" key="1">
    <source>
        <dbReference type="ARBA" id="ARBA00008007"/>
    </source>
</evidence>
<dbReference type="AlphaFoldDB" id="A0A179VG08"/>
<dbReference type="Gene3D" id="3.40.50.2020">
    <property type="match status" value="1"/>
</dbReference>
<organism evidence="2 3">
    <name type="scientific">Mycobacteroides immunogenum</name>
    <dbReference type="NCBI Taxonomy" id="83262"/>
    <lineage>
        <taxon>Bacteria</taxon>
        <taxon>Bacillati</taxon>
        <taxon>Actinomycetota</taxon>
        <taxon>Actinomycetes</taxon>
        <taxon>Mycobacteriales</taxon>
        <taxon>Mycobacteriaceae</taxon>
        <taxon>Mycobacteroides</taxon>
    </lineage>
</organism>
<comment type="caution">
    <text evidence="2">The sequence shown here is derived from an EMBL/GenBank/DDBJ whole genome shotgun (WGS) entry which is preliminary data.</text>
</comment>
<protein>
    <submittedName>
        <fullName evidence="2">Phosphoribosyltransferase</fullName>
    </submittedName>
</protein>
<dbReference type="CDD" id="cd06223">
    <property type="entry name" value="PRTases_typeI"/>
    <property type="match status" value="1"/>
</dbReference>
<keyword evidence="2" id="KW-0328">Glycosyltransferase</keyword>
<gene>
    <name evidence="2" type="ORF">AWB85_05760</name>
</gene>
<dbReference type="PANTHER" id="PTHR47505">
    <property type="entry name" value="DNA UTILIZATION PROTEIN YHGH"/>
    <property type="match status" value="1"/>
</dbReference>
<dbReference type="InterPro" id="IPR000836">
    <property type="entry name" value="PRTase_dom"/>
</dbReference>
<dbReference type="EMBL" id="LQYE01000001">
    <property type="protein sequence ID" value="OAT70800.1"/>
    <property type="molecule type" value="Genomic_DNA"/>
</dbReference>
<dbReference type="GO" id="GO:0016757">
    <property type="term" value="F:glycosyltransferase activity"/>
    <property type="evidence" value="ECO:0007669"/>
    <property type="project" value="UniProtKB-KW"/>
</dbReference>
<evidence type="ECO:0000313" key="3">
    <source>
        <dbReference type="Proteomes" id="UP000186919"/>
    </source>
</evidence>
<name>A0A179VG08_9MYCO</name>
<evidence type="ECO:0000313" key="2">
    <source>
        <dbReference type="EMBL" id="OAT70800.1"/>
    </source>
</evidence>
<keyword evidence="2" id="KW-0808">Transferase</keyword>
<reference evidence="2 3" key="1">
    <citation type="submission" date="2016-01" db="EMBL/GenBank/DDBJ databases">
        <title>Mycobacterium immunogenum strain CD11_6 genome sequencing and assembly.</title>
        <authorList>
            <person name="Kaur G."/>
            <person name="Nair G.R."/>
            <person name="Mayilraj S."/>
        </authorList>
    </citation>
    <scope>NUCLEOTIDE SEQUENCE [LARGE SCALE GENOMIC DNA]</scope>
    <source>
        <strain evidence="2 3">CD11-6</strain>
    </source>
</reference>
<dbReference type="PANTHER" id="PTHR47505:SF1">
    <property type="entry name" value="DNA UTILIZATION PROTEIN YHGH"/>
    <property type="match status" value="1"/>
</dbReference>
<dbReference type="RefSeq" id="WP_064627965.1">
    <property type="nucleotide sequence ID" value="NZ_LQYE01000001.1"/>
</dbReference>
<dbReference type="Proteomes" id="UP000186919">
    <property type="component" value="Unassembled WGS sequence"/>
</dbReference>
<comment type="similarity">
    <text evidence="1">Belongs to the ComF/GntX family.</text>
</comment>
<dbReference type="InterPro" id="IPR051910">
    <property type="entry name" value="ComF/GntX_DNA_util-trans"/>
</dbReference>
<proteinExistence type="inferred from homology"/>
<dbReference type="SUPFAM" id="SSF53271">
    <property type="entry name" value="PRTase-like"/>
    <property type="match status" value="1"/>
</dbReference>
<dbReference type="InterPro" id="IPR029057">
    <property type="entry name" value="PRTase-like"/>
</dbReference>
<sequence>MLDLVLPLVCGGCGAPSVRWCEACAVAFAAEPVVVTTRVDPGVPVLSLGRYAGARRHAIVTMKERGRRDLADPLGMALARGVAQLMRWQLIERPVTLVPAPTRWAAARGRGGDPVTAMASVATRVAGVRVASLLRMKMGARDSVGLSISARQRNVSGRVALRRARKPDTELVLVDDVVTTGATVTESVRVLKSAGFRVAAVLTLTYS</sequence>